<dbReference type="Gene3D" id="3.40.50.1380">
    <property type="entry name" value="Methylglyoxal synthase-like domain"/>
    <property type="match status" value="1"/>
</dbReference>
<keyword evidence="2" id="KW-0658">Purine biosynthesis</keyword>
<name>A0A382YYP9_9ZZZZ</name>
<dbReference type="PANTHER" id="PTHR11692:SF0">
    <property type="entry name" value="BIFUNCTIONAL PURINE BIOSYNTHESIS PROTEIN ATIC"/>
    <property type="match status" value="1"/>
</dbReference>
<keyword evidence="3" id="KW-0378">Hydrolase</keyword>
<dbReference type="Pfam" id="PF02142">
    <property type="entry name" value="MGS"/>
    <property type="match status" value="1"/>
</dbReference>
<reference evidence="6" key="1">
    <citation type="submission" date="2018-05" db="EMBL/GenBank/DDBJ databases">
        <authorList>
            <person name="Lanie J.A."/>
            <person name="Ng W.-L."/>
            <person name="Kazmierczak K.M."/>
            <person name="Andrzejewski T.M."/>
            <person name="Davidsen T.M."/>
            <person name="Wayne K.J."/>
            <person name="Tettelin H."/>
            <person name="Glass J.I."/>
            <person name="Rusch D."/>
            <person name="Podicherti R."/>
            <person name="Tsui H.-C.T."/>
            <person name="Winkler M.E."/>
        </authorList>
    </citation>
    <scope>NUCLEOTIDE SEQUENCE</scope>
</reference>
<dbReference type="GO" id="GO:0006189">
    <property type="term" value="P:'de novo' IMP biosynthetic process"/>
    <property type="evidence" value="ECO:0007669"/>
    <property type="project" value="TreeGrafter"/>
</dbReference>
<dbReference type="FunFam" id="3.40.50.1380:FF:000001">
    <property type="entry name" value="Bifunctional purine biosynthesis protein PurH"/>
    <property type="match status" value="1"/>
</dbReference>
<evidence type="ECO:0000259" key="5">
    <source>
        <dbReference type="PROSITE" id="PS51855"/>
    </source>
</evidence>
<dbReference type="SMART" id="SM00851">
    <property type="entry name" value="MGS"/>
    <property type="match status" value="1"/>
</dbReference>
<feature type="non-terminal residue" evidence="6">
    <location>
        <position position="174"/>
    </location>
</feature>
<keyword evidence="4" id="KW-0511">Multifunctional enzyme</keyword>
<feature type="domain" description="MGS-like" evidence="5">
    <location>
        <begin position="1"/>
        <end position="148"/>
    </location>
</feature>
<dbReference type="PROSITE" id="PS51855">
    <property type="entry name" value="MGS"/>
    <property type="match status" value="1"/>
</dbReference>
<dbReference type="InterPro" id="IPR011607">
    <property type="entry name" value="MGS-like_dom"/>
</dbReference>
<accession>A0A382YYP9</accession>
<keyword evidence="1" id="KW-0808">Transferase</keyword>
<dbReference type="SUPFAM" id="SSF52335">
    <property type="entry name" value="Methylglyoxal synthase-like"/>
    <property type="match status" value="1"/>
</dbReference>
<organism evidence="6">
    <name type="scientific">marine metagenome</name>
    <dbReference type="NCBI Taxonomy" id="408172"/>
    <lineage>
        <taxon>unclassified sequences</taxon>
        <taxon>metagenomes</taxon>
        <taxon>ecological metagenomes</taxon>
    </lineage>
</organism>
<dbReference type="GO" id="GO:0004643">
    <property type="term" value="F:phosphoribosylaminoimidazolecarboxamide formyltransferase activity"/>
    <property type="evidence" value="ECO:0007669"/>
    <property type="project" value="InterPro"/>
</dbReference>
<dbReference type="InterPro" id="IPR036914">
    <property type="entry name" value="MGS-like_dom_sf"/>
</dbReference>
<evidence type="ECO:0000313" key="6">
    <source>
        <dbReference type="EMBL" id="SVD88366.1"/>
    </source>
</evidence>
<dbReference type="EMBL" id="UINC01179605">
    <property type="protein sequence ID" value="SVD88366.1"/>
    <property type="molecule type" value="Genomic_DNA"/>
</dbReference>
<gene>
    <name evidence="6" type="ORF">METZ01_LOCUS441220</name>
</gene>
<dbReference type="CDD" id="cd01421">
    <property type="entry name" value="IMPCH"/>
    <property type="match status" value="1"/>
</dbReference>
<evidence type="ECO:0000256" key="3">
    <source>
        <dbReference type="ARBA" id="ARBA00022801"/>
    </source>
</evidence>
<dbReference type="InterPro" id="IPR002695">
    <property type="entry name" value="PurH-like"/>
</dbReference>
<sequence length="174" mass="19809">MIKKKIKRAIISVSDKSNLKLILPTLKKFNIEIISSGGSYKKIKSMKHNCIEVSDYTGFSEMLDGRVKTLNPVIHAGILNIRKNKKHKMDLKKKNIPNIDLVIVDLYPFEKKFKEKTKFNKLIEYIDIGGPALIRAAAKNFNDVTVISNISDYSQLAKELKINKGTTSINFRKL</sequence>
<dbReference type="GO" id="GO:0005829">
    <property type="term" value="C:cytosol"/>
    <property type="evidence" value="ECO:0007669"/>
    <property type="project" value="TreeGrafter"/>
</dbReference>
<proteinExistence type="predicted"/>
<dbReference type="GO" id="GO:0003937">
    <property type="term" value="F:IMP cyclohydrolase activity"/>
    <property type="evidence" value="ECO:0007669"/>
    <property type="project" value="InterPro"/>
</dbReference>
<evidence type="ECO:0000256" key="1">
    <source>
        <dbReference type="ARBA" id="ARBA00022679"/>
    </source>
</evidence>
<dbReference type="PANTHER" id="PTHR11692">
    <property type="entry name" value="BIFUNCTIONAL PURINE BIOSYNTHESIS PROTEIN PURH"/>
    <property type="match status" value="1"/>
</dbReference>
<evidence type="ECO:0000256" key="4">
    <source>
        <dbReference type="ARBA" id="ARBA00023268"/>
    </source>
</evidence>
<protein>
    <recommendedName>
        <fullName evidence="5">MGS-like domain-containing protein</fullName>
    </recommendedName>
</protein>
<evidence type="ECO:0000256" key="2">
    <source>
        <dbReference type="ARBA" id="ARBA00022755"/>
    </source>
</evidence>
<dbReference type="AlphaFoldDB" id="A0A382YYP9"/>